<dbReference type="RefSeq" id="WP_281092336.1">
    <property type="nucleotide sequence ID" value="NZ_JARYZI010000001.1"/>
</dbReference>
<reference evidence="1 2" key="1">
    <citation type="submission" date="2023-04" db="EMBL/GenBank/DDBJ databases">
        <title>Fusibacter bizertensis strain WBS, isolated from littoral bottom sediments of the Arctic seas - biochemical and genomic analysis.</title>
        <authorList>
            <person name="Brioukhanov A.L."/>
        </authorList>
    </citation>
    <scope>NUCLEOTIDE SEQUENCE [LARGE SCALE GENOMIC DNA]</scope>
    <source>
        <strain evidence="1 2">WBS</strain>
    </source>
</reference>
<dbReference type="EMBL" id="JARYZI010000001">
    <property type="protein sequence ID" value="MDH8676534.1"/>
    <property type="molecule type" value="Genomic_DNA"/>
</dbReference>
<comment type="caution">
    <text evidence="1">The sequence shown here is derived from an EMBL/GenBank/DDBJ whole genome shotgun (WGS) entry which is preliminary data.</text>
</comment>
<dbReference type="Proteomes" id="UP001158045">
    <property type="component" value="Unassembled WGS sequence"/>
</dbReference>
<evidence type="ECO:0000313" key="1">
    <source>
        <dbReference type="EMBL" id="MDH8676534.1"/>
    </source>
</evidence>
<evidence type="ECO:0008006" key="3">
    <source>
        <dbReference type="Google" id="ProtNLM"/>
    </source>
</evidence>
<accession>A0ABT6N7Z6</accession>
<organism evidence="1 2">
    <name type="scientific">Fusibacter bizertensis</name>
    <dbReference type="NCBI Taxonomy" id="1488331"/>
    <lineage>
        <taxon>Bacteria</taxon>
        <taxon>Bacillati</taxon>
        <taxon>Bacillota</taxon>
        <taxon>Clostridia</taxon>
        <taxon>Eubacteriales</taxon>
        <taxon>Eubacteriales Family XII. Incertae Sedis</taxon>
        <taxon>Fusibacter</taxon>
    </lineage>
</organism>
<keyword evidence="2" id="KW-1185">Reference proteome</keyword>
<protein>
    <recommendedName>
        <fullName evidence="3">MerR family transcriptional regulator</fullName>
    </recommendedName>
</protein>
<evidence type="ECO:0000313" key="2">
    <source>
        <dbReference type="Proteomes" id="UP001158045"/>
    </source>
</evidence>
<gene>
    <name evidence="1" type="ORF">QE109_00175</name>
</gene>
<sequence>MLKKCEKCGRFFGDDTGGNICSACKLSNTKFKTTGNIERDKFICARDLVYDNPDISPQGIIEYMADLGIDITLREIMKYVDEGRLSLNTIKEGNHCIKCGTKIGFGKYCDRCRIRLEHEGNAVHNSDDEQSNRIKMHISSKK</sequence>
<proteinExistence type="predicted"/>
<name>A0ABT6N7Z6_9FIRM</name>